<organism evidence="1 2">
    <name type="scientific">Rattus norvegicus</name>
    <name type="common">Rat</name>
    <dbReference type="NCBI Taxonomy" id="10116"/>
    <lineage>
        <taxon>Eukaryota</taxon>
        <taxon>Metazoa</taxon>
        <taxon>Chordata</taxon>
        <taxon>Craniata</taxon>
        <taxon>Vertebrata</taxon>
        <taxon>Euteleostomi</taxon>
        <taxon>Mammalia</taxon>
        <taxon>Eutheria</taxon>
        <taxon>Euarchontoglires</taxon>
        <taxon>Glires</taxon>
        <taxon>Rodentia</taxon>
        <taxon>Myomorpha</taxon>
        <taxon>Muroidea</taxon>
        <taxon>Muridae</taxon>
        <taxon>Murinae</taxon>
        <taxon>Rattus</taxon>
    </lineage>
</organism>
<name>A6K4N3_RAT</name>
<gene>
    <name evidence="1" type="ORF">rCG_49759</name>
</gene>
<proteinExistence type="predicted"/>
<protein>
    <submittedName>
        <fullName evidence="1">RCG49759</fullName>
    </submittedName>
</protein>
<feature type="non-terminal residue" evidence="1">
    <location>
        <position position="44"/>
    </location>
</feature>
<evidence type="ECO:0000313" key="2">
    <source>
        <dbReference type="Proteomes" id="UP000234681"/>
    </source>
</evidence>
<dbReference type="AlphaFoldDB" id="A6K4N3"/>
<sequence length="44" mass="4523">MRTGTQLVNGGLSVIGKQALLSLSLSLSLSHLSLSLSLSLSLNI</sequence>
<accession>A6K4N3</accession>
<dbReference type="Proteomes" id="UP000234681">
    <property type="component" value="Chromosome 10"/>
</dbReference>
<evidence type="ECO:0000313" key="1">
    <source>
        <dbReference type="EMBL" id="EDL96255.1"/>
    </source>
</evidence>
<dbReference type="EMBL" id="CH474017">
    <property type="protein sequence ID" value="EDL96255.1"/>
    <property type="molecule type" value="Genomic_DNA"/>
</dbReference>
<reference evidence="1 2" key="1">
    <citation type="submission" date="2005-07" db="EMBL/GenBank/DDBJ databases">
        <authorList>
            <person name="Mural R.J."/>
            <person name="Li P.W."/>
            <person name="Adams M.D."/>
            <person name="Amanatides P.G."/>
            <person name="Baden-Tillson H."/>
            <person name="Barnstead M."/>
            <person name="Chin S.H."/>
            <person name="Dew I."/>
            <person name="Evans C.A."/>
            <person name="Ferriera S."/>
            <person name="Flanigan M."/>
            <person name="Fosler C."/>
            <person name="Glodek A."/>
            <person name="Gu Z."/>
            <person name="Holt R.A."/>
            <person name="Jennings D."/>
            <person name="Kraft C.L."/>
            <person name="Lu F."/>
            <person name="Nguyen T."/>
            <person name="Nusskern D.R."/>
            <person name="Pfannkoch C.M."/>
            <person name="Sitter C."/>
            <person name="Sutton G.G."/>
            <person name="Venter J.C."/>
            <person name="Wang Z."/>
            <person name="Woodage T."/>
            <person name="Zheng X.H."/>
            <person name="Zhong F."/>
        </authorList>
    </citation>
    <scope>NUCLEOTIDE SEQUENCE [LARGE SCALE GENOMIC DNA]</scope>
    <source>
        <strain>BN</strain>
        <strain evidence="2">Sprague-Dawley</strain>
    </source>
</reference>